<dbReference type="Proteomes" id="UP000886743">
    <property type="component" value="Unassembled WGS sequence"/>
</dbReference>
<dbReference type="InterPro" id="IPR027417">
    <property type="entry name" value="P-loop_NTPase"/>
</dbReference>
<reference evidence="1" key="1">
    <citation type="submission" date="2020-10" db="EMBL/GenBank/DDBJ databases">
        <authorList>
            <person name="Gilroy R."/>
        </authorList>
    </citation>
    <scope>NUCLEOTIDE SEQUENCE</scope>
    <source>
        <strain evidence="1">4920</strain>
    </source>
</reference>
<proteinExistence type="predicted"/>
<organism evidence="1 2">
    <name type="scientific">Candidatus Aphodoplasma excrementigallinarum</name>
    <dbReference type="NCBI Taxonomy" id="2840673"/>
    <lineage>
        <taxon>Bacteria</taxon>
        <taxon>Bacillati</taxon>
        <taxon>Bacillota</taxon>
        <taxon>Clostridia</taxon>
        <taxon>Eubacteriales</taxon>
        <taxon>Candidatus Aphodoplasma</taxon>
    </lineage>
</organism>
<dbReference type="SUPFAM" id="SSF52540">
    <property type="entry name" value="P-loop containing nucleoside triphosphate hydrolases"/>
    <property type="match status" value="2"/>
</dbReference>
<name>A0A9D1NFJ2_9FIRM</name>
<reference evidence="1" key="2">
    <citation type="journal article" date="2021" name="PeerJ">
        <title>Extensive microbial diversity within the chicken gut microbiome revealed by metagenomics and culture.</title>
        <authorList>
            <person name="Gilroy R."/>
            <person name="Ravi A."/>
            <person name="Getino M."/>
            <person name="Pursley I."/>
            <person name="Horton D.L."/>
            <person name="Alikhan N.F."/>
            <person name="Baker D."/>
            <person name="Gharbi K."/>
            <person name="Hall N."/>
            <person name="Watson M."/>
            <person name="Adriaenssens E.M."/>
            <person name="Foster-Nyarko E."/>
            <person name="Jarju S."/>
            <person name="Secka A."/>
            <person name="Antonio M."/>
            <person name="Oren A."/>
            <person name="Chaudhuri R.R."/>
            <person name="La Ragione R."/>
            <person name="Hildebrand F."/>
            <person name="Pallen M.J."/>
        </authorList>
    </citation>
    <scope>NUCLEOTIDE SEQUENCE</scope>
    <source>
        <strain evidence="1">4920</strain>
    </source>
</reference>
<accession>A0A9D1NFJ2</accession>
<evidence type="ECO:0000313" key="1">
    <source>
        <dbReference type="EMBL" id="HIV02207.1"/>
    </source>
</evidence>
<protein>
    <submittedName>
        <fullName evidence="1">ATPase</fullName>
    </submittedName>
</protein>
<comment type="caution">
    <text evidence="1">The sequence shown here is derived from an EMBL/GenBank/DDBJ whole genome shotgun (WGS) entry which is preliminary data.</text>
</comment>
<dbReference type="AlphaFoldDB" id="A0A9D1NFJ2"/>
<evidence type="ECO:0000313" key="2">
    <source>
        <dbReference type="Proteomes" id="UP000886743"/>
    </source>
</evidence>
<sequence length="357" mass="39210">MAVKIREYFPGSNTPAGFYSYYDYILNSREANRIIVLKGGPGTGKSSFMRRVAARLAGLGYDTELLHCSSDPNSLDGVCARETGFLILDGTAPHIVDPKAPGGVDEIINLGDCWNTERIRQRKGAIIQTNEAISGCFARAYNYLSAAKSLQNQIEHDYLAATNPEGVKAELETLKKTFGLNSFSAKDGTERKAFLGAITPLGKLNYIDTFAAHAKYVYLIEADIAPNSGAFFRALADTLTTAGLDVRTFYCPMSPDAKIEHIYVPALDAFFTTKNAYHAVKEAYVSETIDLNQYVCAERVPVAAAIDMESYNTLLARAIESIAGAKKLHDELEQNYIPYMDFEKVDFLAKNVIESLG</sequence>
<dbReference type="EMBL" id="DVOF01000044">
    <property type="protein sequence ID" value="HIV02207.1"/>
    <property type="molecule type" value="Genomic_DNA"/>
</dbReference>
<gene>
    <name evidence="1" type="ORF">IAC74_01430</name>
</gene>